<sequence length="146" mass="16188">MRNLLPIWLSPVLLFCGAVQAQSAPDAGIADAIQAYDRAWAAQDPAAFARTLAADYVYFTSKGGVRSRQQWVEFLGSPKFRLESAERSEIQVHRTADTAVVGSRWKGHGSYDGKAFRDDQRCSLVLARSTDGWKVLSEHCVQIVED</sequence>
<dbReference type="AlphaFoldDB" id="A0A562L5Q7"/>
<feature type="signal peptide" evidence="1">
    <location>
        <begin position="1"/>
        <end position="21"/>
    </location>
</feature>
<dbReference type="InterPro" id="IPR032710">
    <property type="entry name" value="NTF2-like_dom_sf"/>
</dbReference>
<dbReference type="OrthoDB" id="5383110at2"/>
<dbReference type="EMBL" id="VLKN01000004">
    <property type="protein sequence ID" value="TWI02935.1"/>
    <property type="molecule type" value="Genomic_DNA"/>
</dbReference>
<dbReference type="InterPro" id="IPR027843">
    <property type="entry name" value="DUF4440"/>
</dbReference>
<dbReference type="Proteomes" id="UP000315167">
    <property type="component" value="Unassembled WGS sequence"/>
</dbReference>
<evidence type="ECO:0000259" key="2">
    <source>
        <dbReference type="Pfam" id="PF14534"/>
    </source>
</evidence>
<gene>
    <name evidence="3" type="ORF">IP90_02037</name>
</gene>
<evidence type="ECO:0000256" key="1">
    <source>
        <dbReference type="SAM" id="SignalP"/>
    </source>
</evidence>
<evidence type="ECO:0000313" key="4">
    <source>
        <dbReference type="Proteomes" id="UP000315167"/>
    </source>
</evidence>
<dbReference type="GO" id="GO:0016853">
    <property type="term" value="F:isomerase activity"/>
    <property type="evidence" value="ECO:0007669"/>
    <property type="project" value="UniProtKB-KW"/>
</dbReference>
<protein>
    <submittedName>
        <fullName evidence="3">Ketosteroid isomerase-like protein</fullName>
    </submittedName>
</protein>
<dbReference type="SUPFAM" id="SSF54427">
    <property type="entry name" value="NTF2-like"/>
    <property type="match status" value="1"/>
</dbReference>
<evidence type="ECO:0000313" key="3">
    <source>
        <dbReference type="EMBL" id="TWI02935.1"/>
    </source>
</evidence>
<proteinExistence type="predicted"/>
<dbReference type="Pfam" id="PF14534">
    <property type="entry name" value="DUF4440"/>
    <property type="match status" value="1"/>
</dbReference>
<comment type="caution">
    <text evidence="3">The sequence shown here is derived from an EMBL/GenBank/DDBJ whole genome shotgun (WGS) entry which is preliminary data.</text>
</comment>
<accession>A0A562L5Q7</accession>
<dbReference type="RefSeq" id="WP_144899515.1">
    <property type="nucleotide sequence ID" value="NZ_VLKN01000004.1"/>
</dbReference>
<reference evidence="3 4" key="1">
    <citation type="journal article" date="2015" name="Stand. Genomic Sci.">
        <title>Genomic Encyclopedia of Bacterial and Archaeal Type Strains, Phase III: the genomes of soil and plant-associated and newly described type strains.</title>
        <authorList>
            <person name="Whitman W.B."/>
            <person name="Woyke T."/>
            <person name="Klenk H.P."/>
            <person name="Zhou Y."/>
            <person name="Lilburn T.G."/>
            <person name="Beck B.J."/>
            <person name="De Vos P."/>
            <person name="Vandamme P."/>
            <person name="Eisen J.A."/>
            <person name="Garrity G."/>
            <person name="Hugenholtz P."/>
            <person name="Kyrpides N.C."/>
        </authorList>
    </citation>
    <scope>NUCLEOTIDE SEQUENCE [LARGE SCALE GENOMIC DNA]</scope>
    <source>
        <strain evidence="3 4">CGMCC 1.10821</strain>
    </source>
</reference>
<keyword evidence="4" id="KW-1185">Reference proteome</keyword>
<feature type="chain" id="PRO_5021919875" evidence="1">
    <location>
        <begin position="22"/>
        <end position="146"/>
    </location>
</feature>
<feature type="domain" description="DUF4440" evidence="2">
    <location>
        <begin position="29"/>
        <end position="135"/>
    </location>
</feature>
<organism evidence="3 4">
    <name type="scientific">Luteimonas cucumeris</name>
    <dbReference type="NCBI Taxonomy" id="985012"/>
    <lineage>
        <taxon>Bacteria</taxon>
        <taxon>Pseudomonadati</taxon>
        <taxon>Pseudomonadota</taxon>
        <taxon>Gammaproteobacteria</taxon>
        <taxon>Lysobacterales</taxon>
        <taxon>Lysobacteraceae</taxon>
        <taxon>Luteimonas</taxon>
    </lineage>
</organism>
<name>A0A562L5Q7_9GAMM</name>
<keyword evidence="3" id="KW-0413">Isomerase</keyword>
<keyword evidence="1" id="KW-0732">Signal</keyword>
<dbReference type="Gene3D" id="3.10.450.50">
    <property type="match status" value="1"/>
</dbReference>